<feature type="domain" description="Transglycosylase SLT" evidence="2">
    <location>
        <begin position="504"/>
        <end position="609"/>
    </location>
</feature>
<dbReference type="PANTHER" id="PTHR37423">
    <property type="entry name" value="SOLUBLE LYTIC MUREIN TRANSGLYCOSYLASE-RELATED"/>
    <property type="match status" value="1"/>
</dbReference>
<gene>
    <name evidence="3" type="ORF">ETSY2_10205</name>
</gene>
<dbReference type="EMBL" id="AZHX01000415">
    <property type="protein sequence ID" value="ETX07616.1"/>
    <property type="molecule type" value="Genomic_DNA"/>
</dbReference>
<dbReference type="CDD" id="cd13401">
    <property type="entry name" value="Slt70-like"/>
    <property type="match status" value="1"/>
</dbReference>
<dbReference type="SMART" id="SM00028">
    <property type="entry name" value="TPR"/>
    <property type="match status" value="4"/>
</dbReference>
<dbReference type="Gene3D" id="1.25.40.10">
    <property type="entry name" value="Tetratricopeptide repeat domain"/>
    <property type="match status" value="3"/>
</dbReference>
<evidence type="ECO:0000259" key="2">
    <source>
        <dbReference type="Pfam" id="PF01464"/>
    </source>
</evidence>
<evidence type="ECO:0000256" key="1">
    <source>
        <dbReference type="ARBA" id="ARBA00007734"/>
    </source>
</evidence>
<dbReference type="GO" id="GO:0008933">
    <property type="term" value="F:peptidoglycan lytic transglycosylase activity"/>
    <property type="evidence" value="ECO:0007669"/>
    <property type="project" value="InterPro"/>
</dbReference>
<accession>W4MCF6</accession>
<dbReference type="InterPro" id="IPR023346">
    <property type="entry name" value="Lysozyme-like_dom_sf"/>
</dbReference>
<evidence type="ECO:0000313" key="3">
    <source>
        <dbReference type="EMBL" id="ETX07616.1"/>
    </source>
</evidence>
<keyword evidence="4" id="KW-1185">Reference proteome</keyword>
<dbReference type="Pfam" id="PF13174">
    <property type="entry name" value="TPR_6"/>
    <property type="match status" value="2"/>
</dbReference>
<dbReference type="InterPro" id="IPR019734">
    <property type="entry name" value="TPR_rpt"/>
</dbReference>
<dbReference type="HOGENOM" id="CLU_013746_1_1_7"/>
<dbReference type="Pfam" id="PF01464">
    <property type="entry name" value="SLT"/>
    <property type="match status" value="1"/>
</dbReference>
<proteinExistence type="inferred from homology"/>
<dbReference type="GO" id="GO:0016020">
    <property type="term" value="C:membrane"/>
    <property type="evidence" value="ECO:0007669"/>
    <property type="project" value="InterPro"/>
</dbReference>
<dbReference type="PATRIC" id="fig|1429439.4.peg.1747"/>
<comment type="caution">
    <text evidence="3">The sequence shown here is derived from an EMBL/GenBank/DDBJ whole genome shotgun (WGS) entry which is preliminary data.</text>
</comment>
<dbReference type="Proteomes" id="UP000019140">
    <property type="component" value="Unassembled WGS sequence"/>
</dbReference>
<dbReference type="SUPFAM" id="SSF53955">
    <property type="entry name" value="Lysozyme-like"/>
    <property type="match status" value="1"/>
</dbReference>
<dbReference type="SUPFAM" id="SSF48452">
    <property type="entry name" value="TPR-like"/>
    <property type="match status" value="2"/>
</dbReference>
<dbReference type="GO" id="GO:0000270">
    <property type="term" value="P:peptidoglycan metabolic process"/>
    <property type="evidence" value="ECO:0007669"/>
    <property type="project" value="InterPro"/>
</dbReference>
<dbReference type="InterPro" id="IPR000189">
    <property type="entry name" value="Transglyc_AS"/>
</dbReference>
<organism evidence="3 4">
    <name type="scientific">Candidatus Entotheonella gemina</name>
    <dbReference type="NCBI Taxonomy" id="1429439"/>
    <lineage>
        <taxon>Bacteria</taxon>
        <taxon>Pseudomonadati</taxon>
        <taxon>Nitrospinota/Tectimicrobiota group</taxon>
        <taxon>Candidatus Tectimicrobiota</taxon>
        <taxon>Candidatus Entotheonellia</taxon>
        <taxon>Candidatus Entotheonellales</taxon>
        <taxon>Candidatus Entotheonellaceae</taxon>
        <taxon>Candidatus Entotheonella</taxon>
    </lineage>
</organism>
<reference evidence="3 4" key="1">
    <citation type="journal article" date="2014" name="Nature">
        <title>An environmental bacterial taxon with a large and distinct metabolic repertoire.</title>
        <authorList>
            <person name="Wilson M.C."/>
            <person name="Mori T."/>
            <person name="Ruckert C."/>
            <person name="Uria A.R."/>
            <person name="Helf M.J."/>
            <person name="Takada K."/>
            <person name="Gernert C."/>
            <person name="Steffens U.A."/>
            <person name="Heycke N."/>
            <person name="Schmitt S."/>
            <person name="Rinke C."/>
            <person name="Helfrich E.J."/>
            <person name="Brachmann A.O."/>
            <person name="Gurgui C."/>
            <person name="Wakimoto T."/>
            <person name="Kracht M."/>
            <person name="Crusemann M."/>
            <person name="Hentschel U."/>
            <person name="Abe I."/>
            <person name="Matsunaga S."/>
            <person name="Kalinowski J."/>
            <person name="Takeyama H."/>
            <person name="Piel J."/>
        </authorList>
    </citation>
    <scope>NUCLEOTIDE SEQUENCE [LARGE SCALE GENOMIC DNA]</scope>
    <source>
        <strain evidence="4">TSY2</strain>
    </source>
</reference>
<dbReference type="InterPro" id="IPR011990">
    <property type="entry name" value="TPR-like_helical_dom_sf"/>
</dbReference>
<name>W4MCF6_9BACT</name>
<dbReference type="PANTHER" id="PTHR37423:SF2">
    <property type="entry name" value="MEMBRANE-BOUND LYTIC MUREIN TRANSGLYCOSYLASE C"/>
    <property type="match status" value="1"/>
</dbReference>
<dbReference type="AlphaFoldDB" id="W4MCF6"/>
<dbReference type="Pfam" id="PF13432">
    <property type="entry name" value="TPR_16"/>
    <property type="match status" value="1"/>
</dbReference>
<protein>
    <recommendedName>
        <fullName evidence="2">Transglycosylase SLT domain-containing protein</fullName>
    </recommendedName>
</protein>
<dbReference type="Gene3D" id="1.10.530.10">
    <property type="match status" value="1"/>
</dbReference>
<comment type="similarity">
    <text evidence="1">Belongs to the transglycosylase Slt family.</text>
</comment>
<evidence type="ECO:0000313" key="4">
    <source>
        <dbReference type="Proteomes" id="UP000019140"/>
    </source>
</evidence>
<dbReference type="PROSITE" id="PS00922">
    <property type="entry name" value="TRANSGLYCOSYLASE"/>
    <property type="match status" value="1"/>
</dbReference>
<dbReference type="InterPro" id="IPR008258">
    <property type="entry name" value="Transglycosylase_SLT_dom_1"/>
</dbReference>
<sequence length="651" mass="76211">MAHLSALADYAAKTLAEAAATRHDLAMLQELVRPLTQGYPYSLHLPSILLLLAQTQYHLGHHQQARVTVAHILQTYPSHPSAPGAFFLRAQLEEKAGHMVKAAITFKHLGDTYPQHERAAAAFKRSRQFLQRLAAKQRPQIDPEHELDTLGRLIQARRWTEVQQRFKELAPLVQDNPQHPRLLLLQAKAAQRQRRWTQAMTLLKRLLIRYPQSPERAEAHYRLAQLYRRQRPKGYQDKRETHLRHAIAQRHDAEWAPKAALKLALIFEQQQNLTQASDLYRHVGEHYPGHEEAVPSLWQAAWLQYRQGHYEQAEQMWRQIAKQFPEDVWRPKVLYWLARAVEHRGDQSNAQALYHRVMTDFPYTYHGFQARQQLRRLAVPIALFAAQEQPYLPWEHRPPVSLPLSLMAQPSREQFHLVRIREFQHLQMYRKARRELRALERVLPPTHATRYFVANLLVDNQEHLAALQRLNRIVGELTPLQRRGLTRDFWALLYPKRFPEPVARQAAAHGLSPYFIFSLIRQESVFNPRAVSGVGARGLMQLMPATARRVARQTGLKRLRLRQLFDPQTNITLGTHYMATQLRHFNDNPVFALAAYNAGPHRVKKWRQRWPGLPMDEFIEHIPFKETRLYVKLILRNLFVYESLYQPMPDA</sequence>